<dbReference type="EMBL" id="JBEPSN010000004">
    <property type="protein sequence ID" value="MET4540149.1"/>
    <property type="molecule type" value="Genomic_DNA"/>
</dbReference>
<gene>
    <name evidence="4" type="ORF">ABIE37_001930</name>
</gene>
<comment type="caution">
    <text evidence="4">The sequence shown here is derived from an EMBL/GenBank/DDBJ whole genome shotgun (WGS) entry which is preliminary data.</text>
</comment>
<dbReference type="GeneID" id="92752878"/>
<keyword evidence="5" id="KW-1185">Reference proteome</keyword>
<feature type="domain" description="GH29D-like beta-sandwich" evidence="3">
    <location>
        <begin position="48"/>
        <end position="105"/>
    </location>
</feature>
<sequence length="543" mass="59521">MTNHPTRPSPVYRHAALSALLAVALLPVALPAVASPHEMPDAPTFSVGGGRYEQSVSVQLGAAPGETIRYTTDGTVPTKASPAFAGKPIQVTQDMNLTARAFKGNQPGVVSSEGYLIRKGEQPLARFMIMSDVHVGNYESDRKRWASYFDTIQNVLGSPDAILSNGDMINDNWNGRGQDHKIVQRIFAENLERKGMSGTEVFLSYGNHDATLAELRAGYPQEWFPDAGGGYYRTEVNGVPMITVNTENYSIQQGSWLREQLADITADPSYRDLPVIVQGHRPAPGTVMDGQQTSNPRLTQDLSAFPQAIYFSGHSHLNLNDPRSIHQKSFTAVNDSSSSYIEIDHGYQMLTDEGQLANRFETPTAQGVAVEVYPGRTVINRINFNADLHDIYSGGQWSANWQPPYLSDGTLAGRPWEVNTSGDAKKIVEGFTYTDARRNSTAPAWPVAQPLEAGTNEEGNLTLRISQATDDQMVHHYLVRVKREDNNEQVLDTKLANRFDVVPVPSALDVPLSVKRDGTRFLAEVTAVDAQGNGSPVVTRVIK</sequence>
<protein>
    <recommendedName>
        <fullName evidence="6">Phosphoesterase</fullName>
    </recommendedName>
</protein>
<evidence type="ECO:0000256" key="1">
    <source>
        <dbReference type="SAM" id="SignalP"/>
    </source>
</evidence>
<evidence type="ECO:0008006" key="6">
    <source>
        <dbReference type="Google" id="ProtNLM"/>
    </source>
</evidence>
<dbReference type="Pfam" id="PF00149">
    <property type="entry name" value="Metallophos"/>
    <property type="match status" value="1"/>
</dbReference>
<dbReference type="SUPFAM" id="SSF56300">
    <property type="entry name" value="Metallo-dependent phosphatases"/>
    <property type="match status" value="1"/>
</dbReference>
<dbReference type="Gene3D" id="3.60.21.10">
    <property type="match status" value="1"/>
</dbReference>
<feature type="signal peptide" evidence="1">
    <location>
        <begin position="1"/>
        <end position="34"/>
    </location>
</feature>
<dbReference type="InterPro" id="IPR004843">
    <property type="entry name" value="Calcineurin-like_PHP"/>
</dbReference>
<evidence type="ECO:0000313" key="5">
    <source>
        <dbReference type="Proteomes" id="UP001549307"/>
    </source>
</evidence>
<keyword evidence="1" id="KW-0732">Signal</keyword>
<feature type="chain" id="PRO_5047418754" description="Phosphoesterase" evidence="1">
    <location>
        <begin position="35"/>
        <end position="543"/>
    </location>
</feature>
<feature type="domain" description="Calcineurin-like phosphoesterase" evidence="2">
    <location>
        <begin position="126"/>
        <end position="316"/>
    </location>
</feature>
<accession>A0ABV2P6E6</accession>
<dbReference type="Pfam" id="PF13290">
    <property type="entry name" value="CHB_HEX_C_1"/>
    <property type="match status" value="1"/>
</dbReference>
<evidence type="ECO:0000259" key="3">
    <source>
        <dbReference type="Pfam" id="PF13290"/>
    </source>
</evidence>
<proteinExistence type="predicted"/>
<name>A0ABV2P6E6_9MICC</name>
<reference evidence="4 5" key="1">
    <citation type="submission" date="2024-06" db="EMBL/GenBank/DDBJ databases">
        <title>Sorghum-associated microbial communities from plants grown in Nebraska, USA.</title>
        <authorList>
            <person name="Schachtman D."/>
        </authorList>
    </citation>
    <scope>NUCLEOTIDE SEQUENCE [LARGE SCALE GENOMIC DNA]</scope>
    <source>
        <strain evidence="4 5">3552</strain>
    </source>
</reference>
<dbReference type="InterPro" id="IPR059177">
    <property type="entry name" value="GH29D-like_dom"/>
</dbReference>
<organism evidence="4 5">
    <name type="scientific">Arthrobacter bambusae</name>
    <dbReference type="NCBI Taxonomy" id="1338426"/>
    <lineage>
        <taxon>Bacteria</taxon>
        <taxon>Bacillati</taxon>
        <taxon>Actinomycetota</taxon>
        <taxon>Actinomycetes</taxon>
        <taxon>Micrococcales</taxon>
        <taxon>Micrococcaceae</taxon>
        <taxon>Arthrobacter</taxon>
    </lineage>
</organism>
<dbReference type="RefSeq" id="WP_354228915.1">
    <property type="nucleotide sequence ID" value="NZ_JBEPSN010000004.1"/>
</dbReference>
<dbReference type="Proteomes" id="UP001549307">
    <property type="component" value="Unassembled WGS sequence"/>
</dbReference>
<evidence type="ECO:0000313" key="4">
    <source>
        <dbReference type="EMBL" id="MET4540149.1"/>
    </source>
</evidence>
<dbReference type="InterPro" id="IPR029052">
    <property type="entry name" value="Metallo-depent_PP-like"/>
</dbReference>
<evidence type="ECO:0000259" key="2">
    <source>
        <dbReference type="Pfam" id="PF00149"/>
    </source>
</evidence>